<evidence type="ECO:0000313" key="2">
    <source>
        <dbReference type="EMBL" id="ETV71267.1"/>
    </source>
</evidence>
<sequence length="210" mass="23519">MRQARNHSPRCAPLNLHPLNPPPPNPPMSNPPLLNPSKTKPLLPNPPLLNHPVPNPPSAQSPFACAKPTSAQLSEHINSVESKRAGRRSISRSRASSAPLLYLGDREERIRVMGFKRDSVPGNGHCLFSSLYCCIYKKQILSLDELADLMVIRRIHEICNHLASRVCRRVSDASWYDNNSFVLKLPGGMREAETWSAQDEAFQVAWFVLK</sequence>
<dbReference type="EMBL" id="KI913161">
    <property type="protein sequence ID" value="ETV71267.1"/>
    <property type="molecule type" value="Genomic_DNA"/>
</dbReference>
<feature type="compositionally biased region" description="Pro residues" evidence="1">
    <location>
        <begin position="43"/>
        <end position="59"/>
    </location>
</feature>
<protein>
    <recommendedName>
        <fullName evidence="3">OTU domain-containing protein</fullName>
    </recommendedName>
</protein>
<dbReference type="VEuPathDB" id="FungiDB:H257_13405"/>
<reference evidence="2" key="1">
    <citation type="submission" date="2013-12" db="EMBL/GenBank/DDBJ databases">
        <title>The Genome Sequence of Aphanomyces astaci APO3.</title>
        <authorList>
            <consortium name="The Broad Institute Genomics Platform"/>
            <person name="Russ C."/>
            <person name="Tyler B."/>
            <person name="van West P."/>
            <person name="Dieguez-Uribeondo J."/>
            <person name="Young S.K."/>
            <person name="Zeng Q."/>
            <person name="Gargeya S."/>
            <person name="Fitzgerald M."/>
            <person name="Abouelleil A."/>
            <person name="Alvarado L."/>
            <person name="Chapman S.B."/>
            <person name="Gainer-Dewar J."/>
            <person name="Goldberg J."/>
            <person name="Griggs A."/>
            <person name="Gujja S."/>
            <person name="Hansen M."/>
            <person name="Howarth C."/>
            <person name="Imamovic A."/>
            <person name="Ireland A."/>
            <person name="Larimer J."/>
            <person name="McCowan C."/>
            <person name="Murphy C."/>
            <person name="Pearson M."/>
            <person name="Poon T.W."/>
            <person name="Priest M."/>
            <person name="Roberts A."/>
            <person name="Saif S."/>
            <person name="Shea T."/>
            <person name="Sykes S."/>
            <person name="Wortman J."/>
            <person name="Nusbaum C."/>
            <person name="Birren B."/>
        </authorList>
    </citation>
    <scope>NUCLEOTIDE SEQUENCE [LARGE SCALE GENOMIC DNA]</scope>
    <source>
        <strain evidence="2">APO3</strain>
    </source>
</reference>
<dbReference type="RefSeq" id="XP_009839207.1">
    <property type="nucleotide sequence ID" value="XM_009840905.1"/>
</dbReference>
<proteinExistence type="predicted"/>
<dbReference type="GeneID" id="20815401"/>
<evidence type="ECO:0000256" key="1">
    <source>
        <dbReference type="SAM" id="MobiDB-lite"/>
    </source>
</evidence>
<evidence type="ECO:0008006" key="3">
    <source>
        <dbReference type="Google" id="ProtNLM"/>
    </source>
</evidence>
<feature type="region of interest" description="Disordered" evidence="1">
    <location>
        <begin position="1"/>
        <end position="67"/>
    </location>
</feature>
<feature type="compositionally biased region" description="Pro residues" evidence="1">
    <location>
        <begin position="19"/>
        <end position="34"/>
    </location>
</feature>
<name>W4FUU4_APHAT</name>
<gene>
    <name evidence="2" type="ORF">H257_13405</name>
</gene>
<organism evidence="2">
    <name type="scientific">Aphanomyces astaci</name>
    <name type="common">Crayfish plague agent</name>
    <dbReference type="NCBI Taxonomy" id="112090"/>
    <lineage>
        <taxon>Eukaryota</taxon>
        <taxon>Sar</taxon>
        <taxon>Stramenopiles</taxon>
        <taxon>Oomycota</taxon>
        <taxon>Saprolegniomycetes</taxon>
        <taxon>Saprolegniales</taxon>
        <taxon>Verrucalvaceae</taxon>
        <taxon>Aphanomyces</taxon>
    </lineage>
</organism>
<dbReference type="AlphaFoldDB" id="W4FUU4"/>
<accession>W4FUU4</accession>